<sequence length="87" mass="9694">MDWAGWSGKLAGTSPDLSCLDFFLWGHMKNLVYASPVDSNEALVVRITVVAGEIREITGVFANVRHSLRQRCEASIFAGGRFFEQFL</sequence>
<gene>
    <name evidence="1" type="primary">NCL1_62174</name>
    <name evidence="1" type="ORF">TNCV_3298861</name>
</gene>
<name>A0A8X6VTM5_TRICX</name>
<reference evidence="1" key="1">
    <citation type="submission" date="2020-08" db="EMBL/GenBank/DDBJ databases">
        <title>Multicomponent nature underlies the extraordinary mechanical properties of spider dragline silk.</title>
        <authorList>
            <person name="Kono N."/>
            <person name="Nakamura H."/>
            <person name="Mori M."/>
            <person name="Yoshida Y."/>
            <person name="Ohtoshi R."/>
            <person name="Malay A.D."/>
            <person name="Moran D.A.P."/>
            <person name="Tomita M."/>
            <person name="Numata K."/>
            <person name="Arakawa K."/>
        </authorList>
    </citation>
    <scope>NUCLEOTIDE SEQUENCE</scope>
</reference>
<protein>
    <submittedName>
        <fullName evidence="1">Uncharacterized protein</fullName>
    </submittedName>
</protein>
<dbReference type="GO" id="GO:0003676">
    <property type="term" value="F:nucleic acid binding"/>
    <property type="evidence" value="ECO:0007669"/>
    <property type="project" value="InterPro"/>
</dbReference>
<dbReference type="PANTHER" id="PTHR47326:SF1">
    <property type="entry name" value="HTH PSQ-TYPE DOMAIN-CONTAINING PROTEIN"/>
    <property type="match status" value="1"/>
</dbReference>
<comment type="caution">
    <text evidence="1">The sequence shown here is derived from an EMBL/GenBank/DDBJ whole genome shotgun (WGS) entry which is preliminary data.</text>
</comment>
<dbReference type="EMBL" id="BMAU01021359">
    <property type="protein sequence ID" value="GFY22243.1"/>
    <property type="molecule type" value="Genomic_DNA"/>
</dbReference>
<dbReference type="InterPro" id="IPR036397">
    <property type="entry name" value="RNaseH_sf"/>
</dbReference>
<accession>A0A8X6VTM5</accession>
<dbReference type="Proteomes" id="UP000887159">
    <property type="component" value="Unassembled WGS sequence"/>
</dbReference>
<dbReference type="AlphaFoldDB" id="A0A8X6VTM5"/>
<organism evidence="1 2">
    <name type="scientific">Trichonephila clavipes</name>
    <name type="common">Golden silk orbweaver</name>
    <name type="synonym">Nephila clavipes</name>
    <dbReference type="NCBI Taxonomy" id="2585209"/>
    <lineage>
        <taxon>Eukaryota</taxon>
        <taxon>Metazoa</taxon>
        <taxon>Ecdysozoa</taxon>
        <taxon>Arthropoda</taxon>
        <taxon>Chelicerata</taxon>
        <taxon>Arachnida</taxon>
        <taxon>Araneae</taxon>
        <taxon>Araneomorphae</taxon>
        <taxon>Entelegynae</taxon>
        <taxon>Araneoidea</taxon>
        <taxon>Nephilidae</taxon>
        <taxon>Trichonephila</taxon>
    </lineage>
</organism>
<dbReference type="Gene3D" id="3.30.420.10">
    <property type="entry name" value="Ribonuclease H-like superfamily/Ribonuclease H"/>
    <property type="match status" value="1"/>
</dbReference>
<evidence type="ECO:0000313" key="1">
    <source>
        <dbReference type="EMBL" id="GFY22243.1"/>
    </source>
</evidence>
<proteinExistence type="predicted"/>
<evidence type="ECO:0000313" key="2">
    <source>
        <dbReference type="Proteomes" id="UP000887159"/>
    </source>
</evidence>
<dbReference type="PANTHER" id="PTHR47326">
    <property type="entry name" value="TRANSPOSABLE ELEMENT TC3 TRANSPOSASE-LIKE PROTEIN"/>
    <property type="match status" value="1"/>
</dbReference>
<keyword evidence="2" id="KW-1185">Reference proteome</keyword>